<accession>A0A844QIM7</accession>
<dbReference type="SUPFAM" id="SSF53756">
    <property type="entry name" value="UDP-Glycosyltransferase/glycogen phosphorylase"/>
    <property type="match status" value="1"/>
</dbReference>
<evidence type="ECO:0000256" key="2">
    <source>
        <dbReference type="ARBA" id="ARBA00007868"/>
    </source>
</evidence>
<evidence type="ECO:0000313" key="12">
    <source>
        <dbReference type="EMBL" id="MVA97883.1"/>
    </source>
</evidence>
<dbReference type="GO" id="GO:0009245">
    <property type="term" value="P:lipid A biosynthetic process"/>
    <property type="evidence" value="ECO:0007669"/>
    <property type="project" value="UniProtKB-UniRule"/>
</dbReference>
<comment type="similarity">
    <text evidence="2">Belongs to the LpxB family.</text>
</comment>
<dbReference type="PANTHER" id="PTHR30372:SF4">
    <property type="entry name" value="LIPID-A-DISACCHARIDE SYNTHASE, MITOCHONDRIAL-RELATED"/>
    <property type="match status" value="1"/>
</dbReference>
<dbReference type="EMBL" id="WPHG01000002">
    <property type="protein sequence ID" value="MVA97883.1"/>
    <property type="molecule type" value="Genomic_DNA"/>
</dbReference>
<proteinExistence type="inferred from homology"/>
<keyword evidence="9" id="KW-0443">Lipid metabolism</keyword>
<keyword evidence="6" id="KW-0441">Lipid A biosynthesis</keyword>
<comment type="catalytic activity">
    <reaction evidence="10">
        <text>a lipid X + a UDP-2-N,3-O-bis[(3R)-3-hydroxyacyl]-alpha-D-glucosamine = a lipid A disaccharide + UDP + H(+)</text>
        <dbReference type="Rhea" id="RHEA:67828"/>
        <dbReference type="ChEBI" id="CHEBI:15378"/>
        <dbReference type="ChEBI" id="CHEBI:58223"/>
        <dbReference type="ChEBI" id="CHEBI:137748"/>
        <dbReference type="ChEBI" id="CHEBI:176338"/>
        <dbReference type="ChEBI" id="CHEBI:176343"/>
        <dbReference type="EC" id="2.4.1.182"/>
    </reaction>
</comment>
<dbReference type="InterPro" id="IPR003835">
    <property type="entry name" value="Glyco_trans_19"/>
</dbReference>
<keyword evidence="5" id="KW-0444">Lipid biosynthesis</keyword>
<name>A0A844QIM7_9HYPH</name>
<dbReference type="Proteomes" id="UP000463224">
    <property type="component" value="Unassembled WGS sequence"/>
</dbReference>
<keyword evidence="7 12" id="KW-0328">Glycosyltransferase</keyword>
<dbReference type="GO" id="GO:0008915">
    <property type="term" value="F:lipid-A-disaccharide synthase activity"/>
    <property type="evidence" value="ECO:0007669"/>
    <property type="project" value="UniProtKB-UniRule"/>
</dbReference>
<evidence type="ECO:0000256" key="3">
    <source>
        <dbReference type="ARBA" id="ARBA00012687"/>
    </source>
</evidence>
<dbReference type="Pfam" id="PF02684">
    <property type="entry name" value="LpxB"/>
    <property type="match status" value="1"/>
</dbReference>
<evidence type="ECO:0000313" key="13">
    <source>
        <dbReference type="Proteomes" id="UP000463224"/>
    </source>
</evidence>
<dbReference type="GO" id="GO:0016020">
    <property type="term" value="C:membrane"/>
    <property type="evidence" value="ECO:0007669"/>
    <property type="project" value="GOC"/>
</dbReference>
<dbReference type="EC" id="2.4.1.182" evidence="3 11"/>
<organism evidence="12 13">
    <name type="scientific">Nitratireductor arenosus</name>
    <dbReference type="NCBI Taxonomy" id="2682096"/>
    <lineage>
        <taxon>Bacteria</taxon>
        <taxon>Pseudomonadati</taxon>
        <taxon>Pseudomonadota</taxon>
        <taxon>Alphaproteobacteria</taxon>
        <taxon>Hyphomicrobiales</taxon>
        <taxon>Phyllobacteriaceae</taxon>
        <taxon>Nitratireductor</taxon>
    </lineage>
</organism>
<comment type="function">
    <text evidence="1">Condensation of UDP-2,3-diacylglucosamine and 2,3-diacylglucosamine-1-phosphate to form lipid A disaccharide, a precursor of lipid A, a phosphorylated glycolipid that anchors the lipopolysaccharide to the outer membrane of the cell.</text>
</comment>
<evidence type="ECO:0000256" key="5">
    <source>
        <dbReference type="ARBA" id="ARBA00022516"/>
    </source>
</evidence>
<keyword evidence="8 12" id="KW-0808">Transferase</keyword>
<evidence type="ECO:0000256" key="6">
    <source>
        <dbReference type="ARBA" id="ARBA00022556"/>
    </source>
</evidence>
<keyword evidence="13" id="KW-1185">Reference proteome</keyword>
<dbReference type="NCBIfam" id="TIGR00215">
    <property type="entry name" value="lpxB"/>
    <property type="match status" value="1"/>
</dbReference>
<comment type="caution">
    <text evidence="12">The sequence shown here is derived from an EMBL/GenBank/DDBJ whole genome shotgun (WGS) entry which is preliminary data.</text>
</comment>
<dbReference type="PANTHER" id="PTHR30372">
    <property type="entry name" value="LIPID-A-DISACCHARIDE SYNTHASE"/>
    <property type="match status" value="1"/>
</dbReference>
<dbReference type="GO" id="GO:0005543">
    <property type="term" value="F:phospholipid binding"/>
    <property type="evidence" value="ECO:0007669"/>
    <property type="project" value="TreeGrafter"/>
</dbReference>
<dbReference type="RefSeq" id="WP_156712788.1">
    <property type="nucleotide sequence ID" value="NZ_WPHG01000002.1"/>
</dbReference>
<reference evidence="12 13" key="1">
    <citation type="submission" date="2019-12" db="EMBL/GenBank/DDBJ databases">
        <title>Nitratireductor arenosus sp. nov., Isolated from sea sand, Jeju island, South Korea.</title>
        <authorList>
            <person name="Kim W."/>
        </authorList>
    </citation>
    <scope>NUCLEOTIDE SEQUENCE [LARGE SCALE GENOMIC DNA]</scope>
    <source>
        <strain evidence="12 13">CAU 1489</strain>
    </source>
</reference>
<gene>
    <name evidence="12" type="primary">lpxB</name>
    <name evidence="12" type="ORF">GN330_11565</name>
</gene>
<evidence type="ECO:0000256" key="7">
    <source>
        <dbReference type="ARBA" id="ARBA00022676"/>
    </source>
</evidence>
<evidence type="ECO:0000256" key="1">
    <source>
        <dbReference type="ARBA" id="ARBA00002056"/>
    </source>
</evidence>
<evidence type="ECO:0000256" key="11">
    <source>
        <dbReference type="NCBIfam" id="TIGR00215"/>
    </source>
</evidence>
<evidence type="ECO:0000256" key="10">
    <source>
        <dbReference type="ARBA" id="ARBA00048975"/>
    </source>
</evidence>
<evidence type="ECO:0000256" key="4">
    <source>
        <dbReference type="ARBA" id="ARBA00020902"/>
    </source>
</evidence>
<protein>
    <recommendedName>
        <fullName evidence="4 11">Lipid-A-disaccharide synthase</fullName>
        <ecNumber evidence="3 11">2.4.1.182</ecNumber>
    </recommendedName>
</protein>
<dbReference type="AlphaFoldDB" id="A0A844QIM7"/>
<evidence type="ECO:0000256" key="8">
    <source>
        <dbReference type="ARBA" id="ARBA00022679"/>
    </source>
</evidence>
<evidence type="ECO:0000256" key="9">
    <source>
        <dbReference type="ARBA" id="ARBA00023098"/>
    </source>
</evidence>
<sequence>MNTNPPVRIAVVAGEESGDLLGADLVRALASSLGKEPQLVGVGGQHLAGLGLRTLFDPDEIALMGFTAVVARLPQLARRIATTARALAEARPDVLITIDSPDFSLRVAKKFRSIAPNIPIVHYVCPSVWAWRPGRAERMAAFVDHVLCVLPFEVEVLRRLGGPPATYVGHRLVHDPAVEAAADRQRAKKPAAAGEAVRLLVLPGSRRSELKRLMEPFGETVAIMTRRGLTIDLTIPTLPHLQETVATATRDWATAPKIVTAAEGKYDAFGAADAALAASGTVSLELALVGVPMVSCYKADLLFKLAYSFLTTWTGSLPNLVADYPVVPEYYDAFLRPGLVARQLERLAADTPQRAAQRAGFADITKAMATDRPAGELAAEAVKNLLYQRKTAP</sequence>